<proteinExistence type="predicted"/>
<dbReference type="AlphaFoldDB" id="A0A085V5Y9"/>
<dbReference type="Gene3D" id="1.10.10.10">
    <property type="entry name" value="Winged helix-like DNA-binding domain superfamily/Winged helix DNA-binding domain"/>
    <property type="match status" value="1"/>
</dbReference>
<dbReference type="PANTHER" id="PTHR34580">
    <property type="match status" value="1"/>
</dbReference>
<name>A0A085V5Y9_PSESX</name>
<dbReference type="PROSITE" id="PS52050">
    <property type="entry name" value="WYL"/>
    <property type="match status" value="1"/>
</dbReference>
<organism evidence="2 3">
    <name type="scientific">Pseudomonas syringae</name>
    <dbReference type="NCBI Taxonomy" id="317"/>
    <lineage>
        <taxon>Bacteria</taxon>
        <taxon>Pseudomonadati</taxon>
        <taxon>Pseudomonadota</taxon>
        <taxon>Gammaproteobacteria</taxon>
        <taxon>Pseudomonadales</taxon>
        <taxon>Pseudomonadaceae</taxon>
        <taxon>Pseudomonas</taxon>
    </lineage>
</organism>
<dbReference type="Proteomes" id="UP000028643">
    <property type="component" value="Unassembled WGS sequence"/>
</dbReference>
<dbReference type="Pfam" id="PF08279">
    <property type="entry name" value="HTH_11"/>
    <property type="match status" value="1"/>
</dbReference>
<dbReference type="InterPro" id="IPR013196">
    <property type="entry name" value="HTH_11"/>
</dbReference>
<dbReference type="InterPro" id="IPR036390">
    <property type="entry name" value="WH_DNA-bd_sf"/>
</dbReference>
<evidence type="ECO:0000259" key="1">
    <source>
        <dbReference type="Pfam" id="PF08279"/>
    </source>
</evidence>
<dbReference type="EMBL" id="JPQT01000108">
    <property type="protein sequence ID" value="KFE50852.1"/>
    <property type="molecule type" value="Genomic_DNA"/>
</dbReference>
<sequence>MARSHRLFELMQVLRRHRRTVSGQTLARELGVSLRTIRRDVVTLQGMGADIEGEPGLGYILKPGFLLPPLAFTEEEIQALVVGAQWVSRQTDDKFAFAVKNALAKINAVLPLDIRHTFDDETFYVGAHSNLSTSIDLSEVRFALRDQRKLLITLSITHAPADKQIVWPIMLGFIDAKRFLSAWCEADNRFRVIAMDDIAKLEVLAERYSRNRRQLIKEWRAHEILPCSGSGEVC</sequence>
<dbReference type="PANTHER" id="PTHR34580:SF3">
    <property type="entry name" value="PROTEIN PAFB"/>
    <property type="match status" value="1"/>
</dbReference>
<dbReference type="InterPro" id="IPR036388">
    <property type="entry name" value="WH-like_DNA-bd_sf"/>
</dbReference>
<dbReference type="RefSeq" id="WP_047576103.1">
    <property type="nucleotide sequence ID" value="NZ_JPQT01000108.1"/>
</dbReference>
<protein>
    <submittedName>
        <fullName evidence="2">Transcriptional regulator</fullName>
    </submittedName>
</protein>
<dbReference type="InterPro" id="IPR051534">
    <property type="entry name" value="CBASS_pafABC_assoc_protein"/>
</dbReference>
<gene>
    <name evidence="2" type="ORF">IV02_15625</name>
</gene>
<accession>A0A085V5Y9</accession>
<feature type="domain" description="Helix-turn-helix type 11" evidence="1">
    <location>
        <begin position="6"/>
        <end position="60"/>
    </location>
</feature>
<evidence type="ECO:0000313" key="2">
    <source>
        <dbReference type="EMBL" id="KFE50852.1"/>
    </source>
</evidence>
<comment type="caution">
    <text evidence="2">The sequence shown here is derived from an EMBL/GenBank/DDBJ whole genome shotgun (WGS) entry which is preliminary data.</text>
</comment>
<dbReference type="SUPFAM" id="SSF46785">
    <property type="entry name" value="Winged helix' DNA-binding domain"/>
    <property type="match status" value="1"/>
</dbReference>
<dbReference type="PATRIC" id="fig|317.174.peg.3194"/>
<evidence type="ECO:0000313" key="3">
    <source>
        <dbReference type="Proteomes" id="UP000028643"/>
    </source>
</evidence>
<reference evidence="2 3" key="1">
    <citation type="submission" date="2014-07" db="EMBL/GenBank/DDBJ databases">
        <title>Draft Genome Sequences of Environmental Pseudomonas syringae strains.</title>
        <authorList>
            <person name="Baltrus D.A."/>
            <person name="Berge O."/>
            <person name="Morris C."/>
        </authorList>
    </citation>
    <scope>NUCLEOTIDE SEQUENCE [LARGE SCALE GENOMIC DNA]</scope>
    <source>
        <strain evidence="2 3">CEB003</strain>
    </source>
</reference>